<feature type="signal peptide" evidence="1">
    <location>
        <begin position="1"/>
        <end position="26"/>
    </location>
</feature>
<protein>
    <submittedName>
        <fullName evidence="2">TraB/GumN family protein</fullName>
    </submittedName>
</protein>
<reference evidence="3" key="1">
    <citation type="journal article" date="2019" name="Int. J. Syst. Evol. Microbiol.">
        <title>The Global Catalogue of Microorganisms (GCM) 10K type strain sequencing project: providing services to taxonomists for standard genome sequencing and annotation.</title>
        <authorList>
            <consortium name="The Broad Institute Genomics Platform"/>
            <consortium name="The Broad Institute Genome Sequencing Center for Infectious Disease"/>
            <person name="Wu L."/>
            <person name="Ma J."/>
        </authorList>
    </citation>
    <scope>NUCLEOTIDE SEQUENCE [LARGE SCALE GENOMIC DNA]</scope>
    <source>
        <strain evidence="3">KCTC 42730</strain>
    </source>
</reference>
<name>A0ABV7CK47_9GAMM</name>
<keyword evidence="1" id="KW-0732">Signal</keyword>
<evidence type="ECO:0000313" key="3">
    <source>
        <dbReference type="Proteomes" id="UP001595453"/>
    </source>
</evidence>
<organism evidence="2 3">
    <name type="scientific">Pseudoalteromonas fenneropenaei</name>
    <dbReference type="NCBI Taxonomy" id="1737459"/>
    <lineage>
        <taxon>Bacteria</taxon>
        <taxon>Pseudomonadati</taxon>
        <taxon>Pseudomonadota</taxon>
        <taxon>Gammaproteobacteria</taxon>
        <taxon>Alteromonadales</taxon>
        <taxon>Pseudoalteromonadaceae</taxon>
        <taxon>Pseudoalteromonas</taxon>
    </lineage>
</organism>
<dbReference type="Proteomes" id="UP001595453">
    <property type="component" value="Unassembled WGS sequence"/>
</dbReference>
<sequence length="296" mass="33575">MRISLARATFFSALFYFLLCCQTALANGLNPALYLIEKNGQQSYLFGTVHMGDQSMAVLPEKVTQALKSSDQLVVEVDLSQLTAAQLQARAFPLMLLPEGQTLASRLDPSHYEKLANYLQSQGMDITQVQRLQPWAVMIELARMAYMRAGYMPEYGVDMQLLKLAKQLQKPVLELETIEQQFGLFSRLGEFEGQMIDDALAQLNDANKYIHPLIYAWQRGDNDGLASYHRSIFGQDEYTKRSEQILLTERNRAWVTTLVPKLKQHSLFIAVGALHLTEQQGLLELLKINGFKIKKV</sequence>
<dbReference type="InterPro" id="IPR047111">
    <property type="entry name" value="YbaP-like"/>
</dbReference>
<dbReference type="InterPro" id="IPR002816">
    <property type="entry name" value="TraB/PrgY/GumN_fam"/>
</dbReference>
<accession>A0ABV7CK47</accession>
<dbReference type="PANTHER" id="PTHR40590:SF1">
    <property type="entry name" value="CYTOPLASMIC PROTEIN"/>
    <property type="match status" value="1"/>
</dbReference>
<gene>
    <name evidence="2" type="ORF">ACFOEE_10475</name>
</gene>
<dbReference type="EMBL" id="JBHRSD010000017">
    <property type="protein sequence ID" value="MFC3032946.1"/>
    <property type="molecule type" value="Genomic_DNA"/>
</dbReference>
<comment type="caution">
    <text evidence="2">The sequence shown here is derived from an EMBL/GenBank/DDBJ whole genome shotgun (WGS) entry which is preliminary data.</text>
</comment>
<proteinExistence type="predicted"/>
<evidence type="ECO:0000313" key="2">
    <source>
        <dbReference type="EMBL" id="MFC3032946.1"/>
    </source>
</evidence>
<dbReference type="CDD" id="cd14789">
    <property type="entry name" value="Tiki"/>
    <property type="match status" value="1"/>
</dbReference>
<dbReference type="PANTHER" id="PTHR40590">
    <property type="entry name" value="CYTOPLASMIC PROTEIN-RELATED"/>
    <property type="match status" value="1"/>
</dbReference>
<dbReference type="Pfam" id="PF01963">
    <property type="entry name" value="TraB_PrgY_gumN"/>
    <property type="match status" value="1"/>
</dbReference>
<keyword evidence="3" id="KW-1185">Reference proteome</keyword>
<evidence type="ECO:0000256" key="1">
    <source>
        <dbReference type="SAM" id="SignalP"/>
    </source>
</evidence>
<dbReference type="RefSeq" id="WP_377123936.1">
    <property type="nucleotide sequence ID" value="NZ_JBHRSD010000017.1"/>
</dbReference>
<feature type="chain" id="PRO_5045455496" evidence="1">
    <location>
        <begin position="27"/>
        <end position="296"/>
    </location>
</feature>